<feature type="region of interest" description="Disordered" evidence="1">
    <location>
        <begin position="509"/>
        <end position="534"/>
    </location>
</feature>
<organism evidence="3 4">
    <name type="scientific">Lentithecium fluviatile CBS 122367</name>
    <dbReference type="NCBI Taxonomy" id="1168545"/>
    <lineage>
        <taxon>Eukaryota</taxon>
        <taxon>Fungi</taxon>
        <taxon>Dikarya</taxon>
        <taxon>Ascomycota</taxon>
        <taxon>Pezizomycotina</taxon>
        <taxon>Dothideomycetes</taxon>
        <taxon>Pleosporomycetidae</taxon>
        <taxon>Pleosporales</taxon>
        <taxon>Massarineae</taxon>
        <taxon>Lentitheciaceae</taxon>
        <taxon>Lentithecium</taxon>
    </lineage>
</organism>
<sequence>MAIHEETALVILLRALNSAILASIADLVTELRGDTRAAQLRQELQCLRIWSNDLRIKRDGLEEQLRGEQELQYSIVTLHIMIAQGLITAEKCMGRRLESLSMSQAAEEEPRTHLQMAVATLEAQHPQFSDNFSVTTVSSRSHSDNRDEGFASLDSDASQNEMVDELGESLAEVSAMIDRLIRLAPFLEQYLEGPYDDESRNLSSSITRLDQRGVDLHVERILTRFPHASHEHIRLVAESRQHHMSQEIDRGRSDHQSMGTSDQQVSSQISYDRSSEHALLSLERDLLQDKEIPYPSWSQSTGTAYCTVCRMSWGFDPDLWKVRSHILDHYKPFTCLEKACSHTARSFSHVNLWFKHLHLSHPDKPQWACKLCGSTKFAAKSQLQYHTETVHYIPAEAAMGLCELWQEEVEAQVDETECIFCAETYGNEEFARTKHLSRHMVEITFLMPMAPSEQRALRGGSSREASLDSADSRSQMRSKRPERTPQPSLLSEPRIGDFKSFIDKFKELHHNSDSDSDDGAQQRALYRKKKKRWSAGIFKRSHSQSIEGDSYSNNDPLEDIDSSARRLRRRVRGPTKRRASLIFEAESPSNNGSDSPDDVDASAGRLRRRKREPRARRTPLSPQDQGPSNSNTIAEDGPAEGLPSPPDNDKLMLDELPC</sequence>
<feature type="compositionally biased region" description="Polar residues" evidence="1">
    <location>
        <begin position="256"/>
        <end position="265"/>
    </location>
</feature>
<keyword evidence="2" id="KW-0732">Signal</keyword>
<dbReference type="Proteomes" id="UP000799291">
    <property type="component" value="Unassembled WGS sequence"/>
</dbReference>
<evidence type="ECO:0000313" key="3">
    <source>
        <dbReference type="EMBL" id="KAF2685595.1"/>
    </source>
</evidence>
<dbReference type="EMBL" id="MU005578">
    <property type="protein sequence ID" value="KAF2685595.1"/>
    <property type="molecule type" value="Genomic_DNA"/>
</dbReference>
<gene>
    <name evidence="3" type="ORF">K458DRAFT_430348</name>
</gene>
<feature type="compositionally biased region" description="Basic and acidic residues" evidence="1">
    <location>
        <begin position="240"/>
        <end position="255"/>
    </location>
</feature>
<proteinExistence type="predicted"/>
<reference evidence="3" key="1">
    <citation type="journal article" date="2020" name="Stud. Mycol.">
        <title>101 Dothideomycetes genomes: a test case for predicting lifestyles and emergence of pathogens.</title>
        <authorList>
            <person name="Haridas S."/>
            <person name="Albert R."/>
            <person name="Binder M."/>
            <person name="Bloem J."/>
            <person name="Labutti K."/>
            <person name="Salamov A."/>
            <person name="Andreopoulos B."/>
            <person name="Baker S."/>
            <person name="Barry K."/>
            <person name="Bills G."/>
            <person name="Bluhm B."/>
            <person name="Cannon C."/>
            <person name="Castanera R."/>
            <person name="Culley D."/>
            <person name="Daum C."/>
            <person name="Ezra D."/>
            <person name="Gonzalez J."/>
            <person name="Henrissat B."/>
            <person name="Kuo A."/>
            <person name="Liang C."/>
            <person name="Lipzen A."/>
            <person name="Lutzoni F."/>
            <person name="Magnuson J."/>
            <person name="Mondo S."/>
            <person name="Nolan M."/>
            <person name="Ohm R."/>
            <person name="Pangilinan J."/>
            <person name="Park H.-J."/>
            <person name="Ramirez L."/>
            <person name="Alfaro M."/>
            <person name="Sun H."/>
            <person name="Tritt A."/>
            <person name="Yoshinaga Y."/>
            <person name="Zwiers L.-H."/>
            <person name="Turgeon B."/>
            <person name="Goodwin S."/>
            <person name="Spatafora J."/>
            <person name="Crous P."/>
            <person name="Grigoriev I."/>
        </authorList>
    </citation>
    <scope>NUCLEOTIDE SEQUENCE</scope>
    <source>
        <strain evidence="3">CBS 122367</strain>
    </source>
</reference>
<dbReference type="PANTHER" id="PTHR35391:SF5">
    <property type="entry name" value="DUF6590 DOMAIN-CONTAINING PROTEIN"/>
    <property type="match status" value="1"/>
</dbReference>
<protein>
    <recommendedName>
        <fullName evidence="5">C2H2-type domain-containing protein</fullName>
    </recommendedName>
</protein>
<feature type="signal peptide" evidence="2">
    <location>
        <begin position="1"/>
        <end position="22"/>
    </location>
</feature>
<accession>A0A6G1J5S9</accession>
<feature type="region of interest" description="Disordered" evidence="1">
    <location>
        <begin position="133"/>
        <end position="159"/>
    </location>
</feature>
<keyword evidence="4" id="KW-1185">Reference proteome</keyword>
<feature type="compositionally biased region" description="Basic residues" evidence="1">
    <location>
        <begin position="565"/>
        <end position="579"/>
    </location>
</feature>
<feature type="compositionally biased region" description="Basic and acidic residues" evidence="1">
    <location>
        <begin position="647"/>
        <end position="658"/>
    </location>
</feature>
<feature type="chain" id="PRO_5026200447" description="C2H2-type domain-containing protein" evidence="2">
    <location>
        <begin position="23"/>
        <end position="658"/>
    </location>
</feature>
<feature type="compositionally biased region" description="Basic residues" evidence="1">
    <location>
        <begin position="605"/>
        <end position="617"/>
    </location>
</feature>
<evidence type="ECO:0000256" key="1">
    <source>
        <dbReference type="SAM" id="MobiDB-lite"/>
    </source>
</evidence>
<feature type="region of interest" description="Disordered" evidence="1">
    <location>
        <begin position="453"/>
        <end position="493"/>
    </location>
</feature>
<dbReference type="AlphaFoldDB" id="A0A6G1J5S9"/>
<name>A0A6G1J5S9_9PLEO</name>
<evidence type="ECO:0008006" key="5">
    <source>
        <dbReference type="Google" id="ProtNLM"/>
    </source>
</evidence>
<feature type="region of interest" description="Disordered" evidence="1">
    <location>
        <begin position="240"/>
        <end position="265"/>
    </location>
</feature>
<feature type="compositionally biased region" description="Polar residues" evidence="1">
    <location>
        <begin position="620"/>
        <end position="633"/>
    </location>
</feature>
<dbReference type="OrthoDB" id="20872at2759"/>
<evidence type="ECO:0000313" key="4">
    <source>
        <dbReference type="Proteomes" id="UP000799291"/>
    </source>
</evidence>
<feature type="region of interest" description="Disordered" evidence="1">
    <location>
        <begin position="565"/>
        <end position="658"/>
    </location>
</feature>
<evidence type="ECO:0000256" key="2">
    <source>
        <dbReference type="SAM" id="SignalP"/>
    </source>
</evidence>
<dbReference type="PANTHER" id="PTHR35391">
    <property type="entry name" value="C2H2-TYPE DOMAIN-CONTAINING PROTEIN-RELATED"/>
    <property type="match status" value="1"/>
</dbReference>